<evidence type="ECO:0000256" key="1">
    <source>
        <dbReference type="SAM" id="Coils"/>
    </source>
</evidence>
<evidence type="ECO:0000259" key="2">
    <source>
        <dbReference type="Pfam" id="PF13514"/>
    </source>
</evidence>
<keyword evidence="1" id="KW-0175">Coiled coil</keyword>
<dbReference type="SUPFAM" id="SSF52540">
    <property type="entry name" value="P-loop containing nucleoside triphosphate hydrolases"/>
    <property type="match status" value="1"/>
</dbReference>
<feature type="coiled-coil region" evidence="1">
    <location>
        <begin position="659"/>
        <end position="686"/>
    </location>
</feature>
<sequence length="1166" mass="129523">MRLNRLDLSRYGKFTDSVIDFGGTPATSPDLHIIYGPNEAGKSTTLDAILDLIFGIGSSSRYGFLHPYATMRIGASIEVAGQDREFVRIKRQQNSLLDGEDRPLAEGLIKADLGGIDRDAFTTMFSLDDETLENGGEGILASKGDLGELLFSASAGLSELSRQLLSIRAEADGFYKYRARSGLLADLKSKLAALKAEREALDVQASDHERLIGERDRLSSLYDEVIAERAGTQRRIDEIRHILHAMPTMARLLSSRERLAALLEVPEPPENWRQELPGLRKAEIEHLVKRRDISRSKSLIEDEATGIAPDPVALRLASRMDELAELKARYTTAQKDIPKITARAAELSIESILLRLGKSGETSPTRLVLDAATVGKLRGLIGAKSGVDARATAADDELAKIEWLLAEEHSSAPQIETVTPDKVKAFEYLAATMKSVPRSDDVVALRSIARRRDGSSSALSEALARLLPWRDTADRLAAMTCPSAVKLENWKVLFKRGEELVWTTRGELERLEAESKRLDAEIEVMRGQVGEIDEANAVTVRADRERAWAAHRERMDAGTADSFETAMRADDHLASQRLAHFSEIGKLNQLLQRQASVRSEVETGRDRERRALADIEEVKSAISEQAQKFAPGVSFSLDPFDLADWLRRREEALKSRDELLSVEQELGDAEDRVNRAKRTLMEAMSRVRVPFHQDAEIASLVAKAEEALDAFHAAVSSAQRIHRLQKEYVERQDAAERASRASRSWKTEWEEVCGGCWLGELGAIPNTGSVTEILSTLENLASAIDAREGLIDRIQKMEKDKAHFEKEVLEICGLLSIVPDRSANELAQEIAERVRDAGLNEERREKLSGDLDSLRVDERQLQLSEEMFDARLRVMLDYFGVTTLAEVESHMELARQRRELSNTILDLEHELLQTTGAPAISLVEKVVAAADRQELENELARLTPVLEDQDARCRDVFHARSNAEDALDEIGGDSKVAEIEEQRRTLLLEIGESAKRYMELRAGVAAAEHGLKLYRDRHRSGMMARASAAFKTISRGAYQGVAAQPGKDGEVLIAVSAAGGSKAANELSKGARFQLYLALRVAGYHEFVGNRGPVPFIADDIMETFDDFRAEEAFKLFAEMAQHGQVIYLTHHRHLTDIARKVCPAVRLHDLDVIGAQRQFDVVAAE</sequence>
<accession>A0A4R3QF83</accession>
<dbReference type="EMBL" id="SMBH01000001">
    <property type="protein sequence ID" value="TCU20121.1"/>
    <property type="molecule type" value="Genomic_DNA"/>
</dbReference>
<dbReference type="InterPro" id="IPR038734">
    <property type="entry name" value="YhaN_AAA"/>
</dbReference>
<gene>
    <name evidence="3" type="ORF">EV132_101185</name>
</gene>
<dbReference type="Proteomes" id="UP000294576">
    <property type="component" value="Unassembled WGS sequence"/>
</dbReference>
<feature type="domain" description="YhaN AAA" evidence="2">
    <location>
        <begin position="1"/>
        <end position="207"/>
    </location>
</feature>
<dbReference type="PANTHER" id="PTHR41259">
    <property type="entry name" value="DOUBLE-STRAND BREAK REPAIR RAD50 ATPASE, PUTATIVE-RELATED"/>
    <property type="match status" value="1"/>
</dbReference>
<dbReference type="PANTHER" id="PTHR41259:SF1">
    <property type="entry name" value="DOUBLE-STRAND BREAK REPAIR RAD50 ATPASE, PUTATIVE-RELATED"/>
    <property type="match status" value="1"/>
</dbReference>
<dbReference type="AlphaFoldDB" id="A0A4R3QF83"/>
<reference evidence="3 4" key="1">
    <citation type="submission" date="2019-03" db="EMBL/GenBank/DDBJ databases">
        <title>Genomic Encyclopedia of Type Strains, Phase IV (KMG-V): Genome sequencing to study the core and pangenomes of soil and plant-associated prokaryotes.</title>
        <authorList>
            <person name="Whitman W."/>
        </authorList>
    </citation>
    <scope>NUCLEOTIDE SEQUENCE [LARGE SCALE GENOMIC DNA]</scope>
    <source>
        <strain evidence="3 4">Hc14</strain>
    </source>
</reference>
<dbReference type="Pfam" id="PF13514">
    <property type="entry name" value="AAA_27"/>
    <property type="match status" value="1"/>
</dbReference>
<dbReference type="InterPro" id="IPR027417">
    <property type="entry name" value="P-loop_NTPase"/>
</dbReference>
<evidence type="ECO:0000313" key="3">
    <source>
        <dbReference type="EMBL" id="TCU20121.1"/>
    </source>
</evidence>
<proteinExistence type="predicted"/>
<protein>
    <submittedName>
        <fullName evidence="3">AAA domain-containing protein</fullName>
    </submittedName>
</protein>
<dbReference type="Gene3D" id="3.40.50.300">
    <property type="entry name" value="P-loop containing nucleotide triphosphate hydrolases"/>
    <property type="match status" value="2"/>
</dbReference>
<name>A0A4R3QF83_RHISU</name>
<feature type="coiled-coil region" evidence="1">
    <location>
        <begin position="184"/>
        <end position="211"/>
    </location>
</feature>
<dbReference type="RefSeq" id="WP_132558221.1">
    <property type="nucleotide sequence ID" value="NZ_SMBH01000001.1"/>
</dbReference>
<organism evidence="3 4">
    <name type="scientific">Rhizobium sullae</name>
    <name type="common">Rhizobium hedysari</name>
    <dbReference type="NCBI Taxonomy" id="50338"/>
    <lineage>
        <taxon>Bacteria</taxon>
        <taxon>Pseudomonadati</taxon>
        <taxon>Pseudomonadota</taxon>
        <taxon>Alphaproteobacteria</taxon>
        <taxon>Hyphomicrobiales</taxon>
        <taxon>Rhizobiaceae</taxon>
        <taxon>Rhizobium/Agrobacterium group</taxon>
        <taxon>Rhizobium</taxon>
    </lineage>
</organism>
<comment type="caution">
    <text evidence="3">The sequence shown here is derived from an EMBL/GenBank/DDBJ whole genome shotgun (WGS) entry which is preliminary data.</text>
</comment>
<evidence type="ECO:0000313" key="4">
    <source>
        <dbReference type="Proteomes" id="UP000294576"/>
    </source>
</evidence>
<feature type="coiled-coil region" evidence="1">
    <location>
        <begin position="780"/>
        <end position="807"/>
    </location>
</feature>